<reference evidence="2 3" key="1">
    <citation type="submission" date="2020-02" db="EMBL/GenBank/DDBJ databases">
        <title>Draft genome sequence of two Spirosoma agri KCTC 52727 and Spirosoma terrae KCTC 52035.</title>
        <authorList>
            <person name="Rojas J."/>
            <person name="Ambika Manirajan B."/>
            <person name="Suarez C."/>
            <person name="Ratering S."/>
            <person name="Schnell S."/>
        </authorList>
    </citation>
    <scope>NUCLEOTIDE SEQUENCE [LARGE SCALE GENOMIC DNA]</scope>
    <source>
        <strain evidence="2 3">KCTC 52035</strain>
    </source>
</reference>
<keyword evidence="3" id="KW-1185">Reference proteome</keyword>
<feature type="transmembrane region" description="Helical" evidence="1">
    <location>
        <begin position="20"/>
        <end position="41"/>
    </location>
</feature>
<keyword evidence="1" id="KW-1133">Transmembrane helix</keyword>
<keyword evidence="1" id="KW-0472">Membrane</keyword>
<dbReference type="EMBL" id="JAAFZH010000005">
    <property type="protein sequence ID" value="NDU95880.1"/>
    <property type="molecule type" value="Genomic_DNA"/>
</dbReference>
<gene>
    <name evidence="2" type="ORF">GK108_13435</name>
</gene>
<keyword evidence="1" id="KW-0812">Transmembrane</keyword>
<evidence type="ECO:0000313" key="2">
    <source>
        <dbReference type="EMBL" id="NDU95880.1"/>
    </source>
</evidence>
<name>A0A6L9L655_9BACT</name>
<evidence type="ECO:0000256" key="1">
    <source>
        <dbReference type="SAM" id="Phobius"/>
    </source>
</evidence>
<sequence length="92" mass="10695">MMQPESIDDNQTRRWEVGDLFQFAYGLILCVGAGHTFAHFITDQGMPLADIQDPVERKDAQFLRNTGLRYTYQSRQQLEDDFAKGLFTPFFK</sequence>
<dbReference type="RefSeq" id="WP_163948839.1">
    <property type="nucleotide sequence ID" value="NZ_JAAFZH010000005.1"/>
</dbReference>
<comment type="caution">
    <text evidence="2">The sequence shown here is derived from an EMBL/GenBank/DDBJ whole genome shotgun (WGS) entry which is preliminary data.</text>
</comment>
<dbReference type="Proteomes" id="UP000474175">
    <property type="component" value="Unassembled WGS sequence"/>
</dbReference>
<accession>A0A6L9L655</accession>
<dbReference type="AlphaFoldDB" id="A0A6L9L655"/>
<protein>
    <submittedName>
        <fullName evidence="2">Uncharacterized protein</fullName>
    </submittedName>
</protein>
<organism evidence="2 3">
    <name type="scientific">Spirosoma terrae</name>
    <dbReference type="NCBI Taxonomy" id="1968276"/>
    <lineage>
        <taxon>Bacteria</taxon>
        <taxon>Pseudomonadati</taxon>
        <taxon>Bacteroidota</taxon>
        <taxon>Cytophagia</taxon>
        <taxon>Cytophagales</taxon>
        <taxon>Cytophagaceae</taxon>
        <taxon>Spirosoma</taxon>
    </lineage>
</organism>
<proteinExistence type="predicted"/>
<evidence type="ECO:0000313" key="3">
    <source>
        <dbReference type="Proteomes" id="UP000474175"/>
    </source>
</evidence>